<evidence type="ECO:0000313" key="3">
    <source>
        <dbReference type="Proteomes" id="UP000244056"/>
    </source>
</evidence>
<reference evidence="2 3" key="1">
    <citation type="submission" date="2017-03" db="EMBL/GenBank/DDBJ databases">
        <title>Comparative genomics of the toxic Baltic Sea cyanobacteria Nodularia spumigena UHCC 0039 and its response on varying salinity.</title>
        <authorList>
            <person name="Teikari J.E."/>
        </authorList>
    </citation>
    <scope>NUCLEOTIDE SEQUENCE [LARGE SCALE GENOMIC DNA]</scope>
    <source>
        <strain evidence="2 3">UHCC 0039</strain>
    </source>
</reference>
<dbReference type="KEGG" id="nsp:BMF81_00555"/>
<feature type="transmembrane region" description="Helical" evidence="1">
    <location>
        <begin position="39"/>
        <end position="64"/>
    </location>
</feature>
<dbReference type="AlphaFoldDB" id="A0A2S0PZ46"/>
<proteinExistence type="predicted"/>
<sequence length="188" mass="20645">MKKSSSPLNAIWLFLIVSATVVAAYNGNMAALTEASFTAAESAVTLAIGLIGAMALWLGIMKVAEAAGMMRFIARLIRPLMNCMNILKTLATIIKVISTIFMSSAIGWELWNIYAVINNISIPSSLNFIFWLERFAITAHLIEAVIAAFYAPKKQKMPIKYAIYTFFVGTVALIELFAKEDNSIKNPV</sequence>
<name>A0A2S0PZ46_NODSP</name>
<feature type="transmembrane region" description="Helical" evidence="1">
    <location>
        <begin position="161"/>
        <end position="178"/>
    </location>
</feature>
<protein>
    <submittedName>
        <fullName evidence="2">Spore maturation protein A</fullName>
    </submittedName>
</protein>
<feature type="transmembrane region" description="Helical" evidence="1">
    <location>
        <begin position="85"/>
        <end position="108"/>
    </location>
</feature>
<organism evidence="2 3">
    <name type="scientific">Nodularia spumigena UHCC 0039</name>
    <dbReference type="NCBI Taxonomy" id="1914872"/>
    <lineage>
        <taxon>Bacteria</taxon>
        <taxon>Bacillati</taxon>
        <taxon>Cyanobacteriota</taxon>
        <taxon>Cyanophyceae</taxon>
        <taxon>Nostocales</taxon>
        <taxon>Nodulariaceae</taxon>
        <taxon>Nodularia</taxon>
    </lineage>
</organism>
<keyword evidence="1" id="KW-0472">Membrane</keyword>
<accession>A0A2S0PZ46</accession>
<keyword evidence="1" id="KW-0812">Transmembrane</keyword>
<evidence type="ECO:0000256" key="1">
    <source>
        <dbReference type="SAM" id="Phobius"/>
    </source>
</evidence>
<dbReference type="Proteomes" id="UP000244056">
    <property type="component" value="Chromosome"/>
</dbReference>
<gene>
    <name evidence="2" type="primary">spmA</name>
    <name evidence="2" type="ORF">BMF81_00555</name>
</gene>
<keyword evidence="1" id="KW-1133">Transmembrane helix</keyword>
<evidence type="ECO:0000313" key="2">
    <source>
        <dbReference type="EMBL" id="AVZ29726.1"/>
    </source>
</evidence>
<dbReference type="EMBL" id="CP020114">
    <property type="protein sequence ID" value="AVZ29726.1"/>
    <property type="molecule type" value="Genomic_DNA"/>
</dbReference>